<dbReference type="SUPFAM" id="SSF51197">
    <property type="entry name" value="Clavaminate synthase-like"/>
    <property type="match status" value="1"/>
</dbReference>
<sequence>MIAREPQLLSDEQMKAFIVDGVLLLKTDFSPEFHARLLEKLDTVHEEEGNPGNNILPRIRELRKVFEHPVITGALTSVLGPNYLMHTHRHCHHNAMPKAGGWHKDSYWGYDRIRNHHPWWAMIMYFPQDTPIELGPTGVVPGSQNYESRTFEQDDPAEEVTANGEAGTFVLIHYDIWHRSTRNRLGKPRYMLKFEFMRTVAPESPSWDNRSGEWSVPESALAMGTPHPELWQDTWNWLRGEIGGRYGMNRVSEQEVARLAGDLSSNDERAALEAAYRLAAAGDTGRDALLEVLQASNERASLRAAYGLTACGAAAVNGLTLALDSAASEPIVNHAAFALGELRYYAAGSAAKLVSLFASQTPRVRRTIADSLGMIGRAAKESTVSGLIDALKDEDAAVRFTAGLSLVKLGSAAEEAIPHLAEALEDNNRYVQGHAVEALRYIDTEQSREVLLQELIQSRWCPSTTKASTF</sequence>
<dbReference type="PANTHER" id="PTHR20883">
    <property type="entry name" value="PHYTANOYL-COA DIOXYGENASE DOMAIN CONTAINING 1"/>
    <property type="match status" value="1"/>
</dbReference>
<reference evidence="1 2" key="1">
    <citation type="submission" date="2020-04" db="EMBL/GenBank/DDBJ databases">
        <title>Genome sequencing of novel species.</title>
        <authorList>
            <person name="Heo J."/>
            <person name="Kim S.-J."/>
            <person name="Kim J.-S."/>
            <person name="Hong S.-B."/>
            <person name="Kwon S.-W."/>
        </authorList>
    </citation>
    <scope>NUCLEOTIDE SEQUENCE [LARGE SCALE GENOMIC DNA]</scope>
    <source>
        <strain evidence="1 2">MFER-1</strain>
    </source>
</reference>
<dbReference type="InterPro" id="IPR016024">
    <property type="entry name" value="ARM-type_fold"/>
</dbReference>
<dbReference type="InterPro" id="IPR011989">
    <property type="entry name" value="ARM-like"/>
</dbReference>
<dbReference type="GO" id="GO:0016706">
    <property type="term" value="F:2-oxoglutarate-dependent dioxygenase activity"/>
    <property type="evidence" value="ECO:0007669"/>
    <property type="project" value="UniProtKB-ARBA"/>
</dbReference>
<dbReference type="EMBL" id="CP051680">
    <property type="protein sequence ID" value="QJD82081.1"/>
    <property type="molecule type" value="Genomic_DNA"/>
</dbReference>
<keyword evidence="1" id="KW-0223">Dioxygenase</keyword>
<dbReference type="KEGG" id="cheb:HH215_02065"/>
<dbReference type="RefSeq" id="WP_169278386.1">
    <property type="nucleotide sequence ID" value="NZ_CP051680.1"/>
</dbReference>
<dbReference type="InterPro" id="IPR004155">
    <property type="entry name" value="PBS_lyase_HEAT"/>
</dbReference>
<dbReference type="Pfam" id="PF05721">
    <property type="entry name" value="PhyH"/>
    <property type="match status" value="1"/>
</dbReference>
<organism evidence="1 2">
    <name type="scientific">Cohnella herbarum</name>
    <dbReference type="NCBI Taxonomy" id="2728023"/>
    <lineage>
        <taxon>Bacteria</taxon>
        <taxon>Bacillati</taxon>
        <taxon>Bacillota</taxon>
        <taxon>Bacilli</taxon>
        <taxon>Bacillales</taxon>
        <taxon>Paenibacillaceae</taxon>
        <taxon>Cohnella</taxon>
    </lineage>
</organism>
<accession>A0A7Z2VFG6</accession>
<dbReference type="SUPFAM" id="SSF48371">
    <property type="entry name" value="ARM repeat"/>
    <property type="match status" value="1"/>
</dbReference>
<gene>
    <name evidence="1" type="ORF">HH215_02065</name>
</gene>
<dbReference type="InterPro" id="IPR008775">
    <property type="entry name" value="Phytyl_CoA_dOase-like"/>
</dbReference>
<dbReference type="Gene3D" id="1.25.10.10">
    <property type="entry name" value="Leucine-rich Repeat Variant"/>
    <property type="match status" value="2"/>
</dbReference>
<keyword evidence="1" id="KW-0560">Oxidoreductase</keyword>
<dbReference type="Pfam" id="PF13646">
    <property type="entry name" value="HEAT_2"/>
    <property type="match status" value="1"/>
</dbReference>
<dbReference type="GO" id="GO:0005506">
    <property type="term" value="F:iron ion binding"/>
    <property type="evidence" value="ECO:0007669"/>
    <property type="project" value="UniProtKB-ARBA"/>
</dbReference>
<protein>
    <submittedName>
        <fullName evidence="1">Phytanoyl-CoA dioxygenase</fullName>
    </submittedName>
</protein>
<evidence type="ECO:0000313" key="2">
    <source>
        <dbReference type="Proteomes" id="UP000502248"/>
    </source>
</evidence>
<dbReference type="SMART" id="SM00567">
    <property type="entry name" value="EZ_HEAT"/>
    <property type="match status" value="3"/>
</dbReference>
<dbReference type="AlphaFoldDB" id="A0A7Z2VFG6"/>
<proteinExistence type="predicted"/>
<evidence type="ECO:0000313" key="1">
    <source>
        <dbReference type="EMBL" id="QJD82081.1"/>
    </source>
</evidence>
<dbReference type="Gene3D" id="2.60.120.620">
    <property type="entry name" value="q2cbj1_9rhob like domain"/>
    <property type="match status" value="1"/>
</dbReference>
<keyword evidence="2" id="KW-1185">Reference proteome</keyword>
<dbReference type="Proteomes" id="UP000502248">
    <property type="component" value="Chromosome"/>
</dbReference>
<name>A0A7Z2VFG6_9BACL</name>
<dbReference type="PANTHER" id="PTHR20883:SF48">
    <property type="entry name" value="ECTOINE DIOXYGENASE"/>
    <property type="match status" value="1"/>
</dbReference>